<dbReference type="InterPro" id="IPR000742">
    <property type="entry name" value="EGF"/>
</dbReference>
<dbReference type="AlphaFoldDB" id="A0A6S7KJ17"/>
<gene>
    <name evidence="6" type="ORF">PACLA_8A069614</name>
</gene>
<evidence type="ECO:0000256" key="2">
    <source>
        <dbReference type="ARBA" id="ARBA00022729"/>
    </source>
</evidence>
<evidence type="ECO:0000313" key="7">
    <source>
        <dbReference type="Proteomes" id="UP001152795"/>
    </source>
</evidence>
<dbReference type="OrthoDB" id="6430124at2759"/>
<evidence type="ECO:0000313" key="6">
    <source>
        <dbReference type="EMBL" id="CAB4020508.1"/>
    </source>
</evidence>
<dbReference type="SMART" id="SM00179">
    <property type="entry name" value="EGF_CA"/>
    <property type="match status" value="1"/>
</dbReference>
<proteinExistence type="predicted"/>
<name>A0A6S7KJ17_PARCT</name>
<keyword evidence="6" id="KW-0969">Cilium</keyword>
<keyword evidence="3" id="KW-0677">Repeat</keyword>
<keyword evidence="6" id="KW-0966">Cell projection</keyword>
<dbReference type="InterPro" id="IPR001881">
    <property type="entry name" value="EGF-like_Ca-bd_dom"/>
</dbReference>
<keyword evidence="2" id="KW-0732">Signal</keyword>
<dbReference type="SUPFAM" id="SSF57196">
    <property type="entry name" value="EGF/Laminin"/>
    <property type="match status" value="1"/>
</dbReference>
<dbReference type="FunFam" id="2.10.25.10:FF:000038">
    <property type="entry name" value="Fibrillin 2"/>
    <property type="match status" value="1"/>
</dbReference>
<keyword evidence="1 5" id="KW-0245">EGF-like domain</keyword>
<comment type="caution">
    <text evidence="6">The sequence shown here is derived from an EMBL/GenBank/DDBJ whole genome shotgun (WGS) entry which is preliminary data.</text>
</comment>
<accession>A0A6S7KJ17</accession>
<evidence type="ECO:0000256" key="1">
    <source>
        <dbReference type="ARBA" id="ARBA00022536"/>
    </source>
</evidence>
<dbReference type="InterPro" id="IPR049883">
    <property type="entry name" value="NOTCH1_EGF-like"/>
</dbReference>
<dbReference type="PROSITE" id="PS00010">
    <property type="entry name" value="ASX_HYDROXYL"/>
    <property type="match status" value="1"/>
</dbReference>
<keyword evidence="6" id="KW-0282">Flagellum</keyword>
<evidence type="ECO:0000256" key="4">
    <source>
        <dbReference type="ARBA" id="ARBA00023157"/>
    </source>
</evidence>
<dbReference type="PROSITE" id="PS01186">
    <property type="entry name" value="EGF_2"/>
    <property type="match status" value="1"/>
</dbReference>
<dbReference type="InterPro" id="IPR000082">
    <property type="entry name" value="SEA_dom"/>
</dbReference>
<organism evidence="6 7">
    <name type="scientific">Paramuricea clavata</name>
    <name type="common">Red gorgonian</name>
    <name type="synonym">Violescent sea-whip</name>
    <dbReference type="NCBI Taxonomy" id="317549"/>
    <lineage>
        <taxon>Eukaryota</taxon>
        <taxon>Metazoa</taxon>
        <taxon>Cnidaria</taxon>
        <taxon>Anthozoa</taxon>
        <taxon>Octocorallia</taxon>
        <taxon>Malacalcyonacea</taxon>
        <taxon>Plexauridae</taxon>
        <taxon>Paramuricea</taxon>
    </lineage>
</organism>
<dbReference type="Proteomes" id="UP001152795">
    <property type="component" value="Unassembled WGS sequence"/>
</dbReference>
<comment type="caution">
    <text evidence="5">Lacks conserved residue(s) required for the propagation of feature annotation.</text>
</comment>
<dbReference type="PROSITE" id="PS50026">
    <property type="entry name" value="EGF_3"/>
    <property type="match status" value="1"/>
</dbReference>
<dbReference type="EMBL" id="CACRXK020010988">
    <property type="protein sequence ID" value="CAB4020508.1"/>
    <property type="molecule type" value="Genomic_DNA"/>
</dbReference>
<dbReference type="InterPro" id="IPR018097">
    <property type="entry name" value="EGF_Ca-bd_CS"/>
</dbReference>
<evidence type="ECO:0000256" key="3">
    <source>
        <dbReference type="ARBA" id="ARBA00022737"/>
    </source>
</evidence>
<keyword evidence="7" id="KW-1185">Reference proteome</keyword>
<dbReference type="Gene3D" id="2.10.25.10">
    <property type="entry name" value="Laminin"/>
    <property type="match status" value="1"/>
</dbReference>
<dbReference type="CDD" id="cd00054">
    <property type="entry name" value="EGF_CA"/>
    <property type="match status" value="1"/>
</dbReference>
<dbReference type="InterPro" id="IPR000152">
    <property type="entry name" value="EGF-type_Asp/Asn_hydroxyl_site"/>
</dbReference>
<sequence length="118" mass="12692">EGSIVVTYVATFDPAATNETASTIQAAIQEALLVNGAGTFLGQYQLQGTRQTALTYQDYDECNPASSIHIQDCGTMTTCTNEVGTYSCQCATGYEGTPHNCTGMYMRCNAIRYPISHV</sequence>
<dbReference type="PROSITE" id="PS01187">
    <property type="entry name" value="EGF_CA"/>
    <property type="match status" value="1"/>
</dbReference>
<evidence type="ECO:0000256" key="5">
    <source>
        <dbReference type="PROSITE-ProRule" id="PRU00076"/>
    </source>
</evidence>
<dbReference type="GO" id="GO:0005509">
    <property type="term" value="F:calcium ion binding"/>
    <property type="evidence" value="ECO:0007669"/>
    <property type="project" value="InterPro"/>
</dbReference>
<dbReference type="PROSITE" id="PS50024">
    <property type="entry name" value="SEA"/>
    <property type="match status" value="1"/>
</dbReference>
<protein>
    <submittedName>
        <fullName evidence="6">63 kDa sperm flagellar membrane -like</fullName>
    </submittedName>
</protein>
<reference evidence="6" key="1">
    <citation type="submission" date="2020-04" db="EMBL/GenBank/DDBJ databases">
        <authorList>
            <person name="Alioto T."/>
            <person name="Alioto T."/>
            <person name="Gomez Garrido J."/>
        </authorList>
    </citation>
    <scope>NUCLEOTIDE SEQUENCE</scope>
    <source>
        <strain evidence="6">A484AB</strain>
    </source>
</reference>
<dbReference type="Pfam" id="PF07645">
    <property type="entry name" value="EGF_CA"/>
    <property type="match status" value="1"/>
</dbReference>
<feature type="non-terminal residue" evidence="6">
    <location>
        <position position="118"/>
    </location>
</feature>
<keyword evidence="4" id="KW-1015">Disulfide bond</keyword>